<feature type="transmembrane region" description="Helical" evidence="7">
    <location>
        <begin position="87"/>
        <end position="113"/>
    </location>
</feature>
<keyword evidence="2" id="KW-1003">Cell membrane</keyword>
<dbReference type="PANTHER" id="PTHR42770">
    <property type="entry name" value="AMINO ACID TRANSPORTER-RELATED"/>
    <property type="match status" value="1"/>
</dbReference>
<evidence type="ECO:0000256" key="1">
    <source>
        <dbReference type="ARBA" id="ARBA00004651"/>
    </source>
</evidence>
<evidence type="ECO:0000313" key="8">
    <source>
        <dbReference type="EMBL" id="MBP2383808.1"/>
    </source>
</evidence>
<dbReference type="Gene3D" id="1.20.1740.10">
    <property type="entry name" value="Amino acid/polyamine transporter I"/>
    <property type="match status" value="1"/>
</dbReference>
<protein>
    <submittedName>
        <fullName evidence="8">Amino acid transporter</fullName>
    </submittedName>
</protein>
<comment type="caution">
    <text evidence="8">The sequence shown here is derived from an EMBL/GenBank/DDBJ whole genome shotgun (WGS) entry which is preliminary data.</text>
</comment>
<accession>A0ABS4X5Z8</accession>
<feature type="transmembrane region" description="Helical" evidence="7">
    <location>
        <begin position="166"/>
        <end position="187"/>
    </location>
</feature>
<keyword evidence="9" id="KW-1185">Reference proteome</keyword>
<evidence type="ECO:0000256" key="6">
    <source>
        <dbReference type="SAM" id="MobiDB-lite"/>
    </source>
</evidence>
<feature type="region of interest" description="Disordered" evidence="6">
    <location>
        <begin position="482"/>
        <end position="503"/>
    </location>
</feature>
<sequence length="503" mass="51551">MPTGDTPSPSPSTTSLAGNRLGVASVVFFIVTAATPMTVVAGVVTTGFAMTGLIGIPVGFLVIGAVLMLFSIGYVRMARYVTNAGAFYAYIARGIGRPVGVGGAWIALLGYNALQVGLYGLLGSSAAPLLERWTGVLVPWWGIALLVWALVALLGQQAVDVNGRFLAILLVAEVAIILVLSVSNLLHPADGLISVEALSPAGLVGPGSGAILGLAVLGFIGFEAATVYAEESRDPLRTVPRATYLSVAALALLYTLASWAMTVATGTDDIVAVSREQGVEVLFSLAGAQLGATVANLAQILLITSIVAAAVSFHNTVARYMFSLGRDGALPSVLGRTSSRSSAPRAASAVQSTIGLLVIVLFAVTGLDPQVRLFFYGGTSGGLGVLILLVITALAIVRFFARGTFTEGIWSTRVAPVAAVVVLVLVLSAALVNFDGLLGTPPGSVLPWLIPTIYGVVGLAGIGWGLVLARKRPQVYAAVGAGPEAAPRADRDGARAAGPRVQR</sequence>
<feature type="transmembrane region" description="Helical" evidence="7">
    <location>
        <begin position="241"/>
        <end position="261"/>
    </location>
</feature>
<dbReference type="InterPro" id="IPR002293">
    <property type="entry name" value="AA/rel_permease1"/>
</dbReference>
<feature type="transmembrane region" description="Helical" evidence="7">
    <location>
        <begin position="446"/>
        <end position="467"/>
    </location>
</feature>
<feature type="transmembrane region" description="Helical" evidence="7">
    <location>
        <begin position="346"/>
        <end position="367"/>
    </location>
</feature>
<evidence type="ECO:0000256" key="7">
    <source>
        <dbReference type="SAM" id="Phobius"/>
    </source>
</evidence>
<dbReference type="Pfam" id="PF13520">
    <property type="entry name" value="AA_permease_2"/>
    <property type="match status" value="1"/>
</dbReference>
<dbReference type="PIRSF" id="PIRSF006060">
    <property type="entry name" value="AA_transporter"/>
    <property type="match status" value="1"/>
</dbReference>
<dbReference type="EMBL" id="JAGIOD010000002">
    <property type="protein sequence ID" value="MBP2383808.1"/>
    <property type="molecule type" value="Genomic_DNA"/>
</dbReference>
<feature type="transmembrane region" description="Helical" evidence="7">
    <location>
        <begin position="413"/>
        <end position="434"/>
    </location>
</feature>
<name>A0ABS4X5Z8_9MICO</name>
<evidence type="ECO:0000256" key="5">
    <source>
        <dbReference type="ARBA" id="ARBA00023136"/>
    </source>
</evidence>
<dbReference type="Proteomes" id="UP001519290">
    <property type="component" value="Unassembled WGS sequence"/>
</dbReference>
<evidence type="ECO:0000256" key="2">
    <source>
        <dbReference type="ARBA" id="ARBA00022475"/>
    </source>
</evidence>
<evidence type="ECO:0000313" key="9">
    <source>
        <dbReference type="Proteomes" id="UP001519290"/>
    </source>
</evidence>
<evidence type="ECO:0000256" key="4">
    <source>
        <dbReference type="ARBA" id="ARBA00022989"/>
    </source>
</evidence>
<feature type="transmembrane region" description="Helical" evidence="7">
    <location>
        <begin position="50"/>
        <end position="75"/>
    </location>
</feature>
<organism evidence="8 9">
    <name type="scientific">Brachybacterium sacelli</name>
    <dbReference type="NCBI Taxonomy" id="173364"/>
    <lineage>
        <taxon>Bacteria</taxon>
        <taxon>Bacillati</taxon>
        <taxon>Actinomycetota</taxon>
        <taxon>Actinomycetes</taxon>
        <taxon>Micrococcales</taxon>
        <taxon>Dermabacteraceae</taxon>
        <taxon>Brachybacterium</taxon>
    </lineage>
</organism>
<evidence type="ECO:0000256" key="3">
    <source>
        <dbReference type="ARBA" id="ARBA00022692"/>
    </source>
</evidence>
<feature type="transmembrane region" description="Helical" evidence="7">
    <location>
        <begin position="281"/>
        <end position="311"/>
    </location>
</feature>
<dbReference type="InterPro" id="IPR050367">
    <property type="entry name" value="APC_superfamily"/>
</dbReference>
<keyword evidence="3 7" id="KW-0812">Transmembrane</keyword>
<reference evidence="8 9" key="1">
    <citation type="submission" date="2021-03" db="EMBL/GenBank/DDBJ databases">
        <title>Sequencing the genomes of 1000 actinobacteria strains.</title>
        <authorList>
            <person name="Klenk H.-P."/>
        </authorList>
    </citation>
    <scope>NUCLEOTIDE SEQUENCE [LARGE SCALE GENOMIC DNA]</scope>
    <source>
        <strain evidence="8 9">DSM 14566</strain>
    </source>
</reference>
<feature type="transmembrane region" description="Helical" evidence="7">
    <location>
        <begin position="21"/>
        <end position="44"/>
    </location>
</feature>
<feature type="transmembrane region" description="Helical" evidence="7">
    <location>
        <begin position="133"/>
        <end position="154"/>
    </location>
</feature>
<comment type="subcellular location">
    <subcellularLocation>
        <location evidence="1">Cell membrane</location>
        <topology evidence="1">Multi-pass membrane protein</topology>
    </subcellularLocation>
</comment>
<feature type="transmembrane region" description="Helical" evidence="7">
    <location>
        <begin position="373"/>
        <end position="401"/>
    </location>
</feature>
<proteinExistence type="predicted"/>
<keyword evidence="4 7" id="KW-1133">Transmembrane helix</keyword>
<gene>
    <name evidence="8" type="ORF">JOF43_003797</name>
</gene>
<feature type="transmembrane region" description="Helical" evidence="7">
    <location>
        <begin position="207"/>
        <end position="229"/>
    </location>
</feature>
<dbReference type="PANTHER" id="PTHR42770:SF16">
    <property type="entry name" value="AMINO ACID PERMEASE"/>
    <property type="match status" value="1"/>
</dbReference>
<keyword evidence="5 7" id="KW-0472">Membrane</keyword>
<dbReference type="RefSeq" id="WP_209904652.1">
    <property type="nucleotide sequence ID" value="NZ_BAAAJW010000030.1"/>
</dbReference>